<accession>A0AAV4NKA7</accession>
<gene>
    <name evidence="1" type="ORF">CEXT_227831</name>
</gene>
<proteinExistence type="predicted"/>
<evidence type="ECO:0000313" key="1">
    <source>
        <dbReference type="EMBL" id="GIX85225.1"/>
    </source>
</evidence>
<evidence type="ECO:0000313" key="2">
    <source>
        <dbReference type="Proteomes" id="UP001054945"/>
    </source>
</evidence>
<protein>
    <submittedName>
        <fullName evidence="1">Uncharacterized protein</fullName>
    </submittedName>
</protein>
<organism evidence="1 2">
    <name type="scientific">Caerostris extrusa</name>
    <name type="common">Bark spider</name>
    <name type="synonym">Caerostris bankana</name>
    <dbReference type="NCBI Taxonomy" id="172846"/>
    <lineage>
        <taxon>Eukaryota</taxon>
        <taxon>Metazoa</taxon>
        <taxon>Ecdysozoa</taxon>
        <taxon>Arthropoda</taxon>
        <taxon>Chelicerata</taxon>
        <taxon>Arachnida</taxon>
        <taxon>Araneae</taxon>
        <taxon>Araneomorphae</taxon>
        <taxon>Entelegynae</taxon>
        <taxon>Araneoidea</taxon>
        <taxon>Araneidae</taxon>
        <taxon>Caerostris</taxon>
    </lineage>
</organism>
<reference evidence="1 2" key="1">
    <citation type="submission" date="2021-06" db="EMBL/GenBank/DDBJ databases">
        <title>Caerostris extrusa draft genome.</title>
        <authorList>
            <person name="Kono N."/>
            <person name="Arakawa K."/>
        </authorList>
    </citation>
    <scope>NUCLEOTIDE SEQUENCE [LARGE SCALE GENOMIC DNA]</scope>
</reference>
<dbReference type="AlphaFoldDB" id="A0AAV4NKA7"/>
<comment type="caution">
    <text evidence="1">The sequence shown here is derived from an EMBL/GenBank/DDBJ whole genome shotgun (WGS) entry which is preliminary data.</text>
</comment>
<name>A0AAV4NKA7_CAEEX</name>
<keyword evidence="2" id="KW-1185">Reference proteome</keyword>
<sequence length="92" mass="10618">MYWKNIDTNSPYFMALIDYVEKRNVYLNSFEDLEIALIKRQKCVCFSEKLGLPRSGCFKGPFSVRLLPGQELGSETLRCGTRRSDKGDDDKD</sequence>
<dbReference type="EMBL" id="BPLR01021035">
    <property type="protein sequence ID" value="GIX85225.1"/>
    <property type="molecule type" value="Genomic_DNA"/>
</dbReference>
<dbReference type="Proteomes" id="UP001054945">
    <property type="component" value="Unassembled WGS sequence"/>
</dbReference>